<feature type="compositionally biased region" description="Polar residues" evidence="1">
    <location>
        <begin position="111"/>
        <end position="120"/>
    </location>
</feature>
<feature type="compositionally biased region" description="Basic and acidic residues" evidence="1">
    <location>
        <begin position="387"/>
        <end position="396"/>
    </location>
</feature>
<name>A0A6A4JKT5_APOLU</name>
<dbReference type="Proteomes" id="UP000466442">
    <property type="component" value="Unassembled WGS sequence"/>
</dbReference>
<dbReference type="AlphaFoldDB" id="A0A6A4JKT5"/>
<feature type="region of interest" description="Disordered" evidence="1">
    <location>
        <begin position="371"/>
        <end position="396"/>
    </location>
</feature>
<keyword evidence="2" id="KW-0812">Transmembrane</keyword>
<evidence type="ECO:0000256" key="1">
    <source>
        <dbReference type="SAM" id="MobiDB-lite"/>
    </source>
</evidence>
<feature type="compositionally biased region" description="Polar residues" evidence="1">
    <location>
        <begin position="325"/>
        <end position="336"/>
    </location>
</feature>
<evidence type="ECO:0000313" key="3">
    <source>
        <dbReference type="EMBL" id="KAF6211837.1"/>
    </source>
</evidence>
<reference evidence="3" key="1">
    <citation type="journal article" date="2021" name="Mol. Ecol. Resour.">
        <title>Apolygus lucorum genome provides insights into omnivorousness and mesophyll feeding.</title>
        <authorList>
            <person name="Liu Y."/>
            <person name="Liu H."/>
            <person name="Wang H."/>
            <person name="Huang T."/>
            <person name="Liu B."/>
            <person name="Yang B."/>
            <person name="Yin L."/>
            <person name="Li B."/>
            <person name="Zhang Y."/>
            <person name="Zhang S."/>
            <person name="Jiang F."/>
            <person name="Zhang X."/>
            <person name="Ren Y."/>
            <person name="Wang B."/>
            <person name="Wang S."/>
            <person name="Lu Y."/>
            <person name="Wu K."/>
            <person name="Fan W."/>
            <person name="Wang G."/>
        </authorList>
    </citation>
    <scope>NUCLEOTIDE SEQUENCE</scope>
    <source>
        <strain evidence="3">12Hb</strain>
    </source>
</reference>
<comment type="caution">
    <text evidence="3">The sequence shown here is derived from an EMBL/GenBank/DDBJ whole genome shotgun (WGS) entry which is preliminary data.</text>
</comment>
<dbReference type="OrthoDB" id="6364622at2759"/>
<feature type="region of interest" description="Disordered" evidence="1">
    <location>
        <begin position="1"/>
        <end position="163"/>
    </location>
</feature>
<keyword evidence="4" id="KW-1185">Reference proteome</keyword>
<feature type="compositionally biased region" description="Polar residues" evidence="1">
    <location>
        <begin position="372"/>
        <end position="386"/>
    </location>
</feature>
<feature type="region of interest" description="Disordered" evidence="1">
    <location>
        <begin position="306"/>
        <end position="341"/>
    </location>
</feature>
<feature type="compositionally biased region" description="Basic residues" evidence="1">
    <location>
        <begin position="96"/>
        <end position="107"/>
    </location>
</feature>
<feature type="region of interest" description="Disordered" evidence="1">
    <location>
        <begin position="228"/>
        <end position="250"/>
    </location>
</feature>
<evidence type="ECO:0000256" key="2">
    <source>
        <dbReference type="SAM" id="Phobius"/>
    </source>
</evidence>
<proteinExistence type="predicted"/>
<feature type="compositionally biased region" description="Basic residues" evidence="1">
    <location>
        <begin position="35"/>
        <end position="52"/>
    </location>
</feature>
<gene>
    <name evidence="3" type="ORF">GE061_012353</name>
</gene>
<evidence type="ECO:0000313" key="4">
    <source>
        <dbReference type="Proteomes" id="UP000466442"/>
    </source>
</evidence>
<feature type="compositionally biased region" description="Basic and acidic residues" evidence="1">
    <location>
        <begin position="311"/>
        <end position="324"/>
    </location>
</feature>
<protein>
    <submittedName>
        <fullName evidence="3">Uncharacterized protein</fullName>
    </submittedName>
</protein>
<accession>A0A6A4JKT5</accession>
<sequence length="872" mass="99970">MLPELAVSEDGEGRLASFDSQRQENPVEDEEPTRKVRGRTIKRRRRLRKRMRTTTEPPLDEQNENLNVAEQNPEVAYEPRVEEATASPPLEETTRRRQIKRRRRPQRKYQDVQQENQGYSETDGAATAKPPRRRRKGGRRRRPTTTTEPSKIELFIETTFMPPEAAEVTTATYEVEKVTEIPATERAPPQLPEIVEDIESVFQEEPDPQVYQVYDSRHNLVSQPTVELVEDGNEAPKYSQIDVREEPETEDPLYRPVIEVREPEEEPQLPDIYSTVAMPNNPSRLKPYSVRPAINTIKPVKEFIQESDPEQSEHHEERANKETNEVPSPTDAVTSQKEQDYGNKIFDRKELFSKSRRLPVTSAIIRKKLYPRQQNTQVQSESNPTNRFRDSSRNEVTEKQLIPEGFTIEPLTVEPSKLIERLKAHAQSYRTTTTALPTTIITTEEPNYPKFESKKEKYSSQTENVIKTTTELYKNRFNKVVELHRSRGKVILTTPQYENIQDQTTTNVQIVDVETTETAKVVDVGSAEEQTTIASEKPNSDDLNLNKINDSIVDLLRSESANMKLSEILESRNMTIAQLLEHRERGSSRFQLSDFFAEKKSLFGENSTASMNSDKVEIGTPLSVEKQTISFPSQDVLGSFPAFMSDKIEKGVKSKDDQPLTTRKSVHLENREPRVFDSMPEFINKKNGELPPWKVSNPRLRPVSVRGDFEEIKISLHPSENPKNNEVDNLLLSDDKAEVLRTNRVTSTLEADSVTSQDTAFGRFRKIPVTVKSAIIISIAILILAIFGFLSVLISCRLRQKKARLRAKQDILCEHLKNEDFMNSQQSLSPVLTKPSSRGAPPVFSQNQVHPSATNNRQYYLWRTLRKTFQYD</sequence>
<feature type="transmembrane region" description="Helical" evidence="2">
    <location>
        <begin position="774"/>
        <end position="796"/>
    </location>
</feature>
<keyword evidence="2" id="KW-0472">Membrane</keyword>
<organism evidence="3 4">
    <name type="scientific">Apolygus lucorum</name>
    <name type="common">Small green plant bug</name>
    <name type="synonym">Lygocoris lucorum</name>
    <dbReference type="NCBI Taxonomy" id="248454"/>
    <lineage>
        <taxon>Eukaryota</taxon>
        <taxon>Metazoa</taxon>
        <taxon>Ecdysozoa</taxon>
        <taxon>Arthropoda</taxon>
        <taxon>Hexapoda</taxon>
        <taxon>Insecta</taxon>
        <taxon>Pterygota</taxon>
        <taxon>Neoptera</taxon>
        <taxon>Paraneoptera</taxon>
        <taxon>Hemiptera</taxon>
        <taxon>Heteroptera</taxon>
        <taxon>Panheteroptera</taxon>
        <taxon>Cimicomorpha</taxon>
        <taxon>Miridae</taxon>
        <taxon>Mirini</taxon>
        <taxon>Apolygus</taxon>
    </lineage>
</organism>
<feature type="compositionally biased region" description="Basic residues" evidence="1">
    <location>
        <begin position="130"/>
        <end position="143"/>
    </location>
</feature>
<keyword evidence="2" id="KW-1133">Transmembrane helix</keyword>
<dbReference type="EMBL" id="WIXP02000004">
    <property type="protein sequence ID" value="KAF6211837.1"/>
    <property type="molecule type" value="Genomic_DNA"/>
</dbReference>